<evidence type="ECO:0000313" key="1">
    <source>
        <dbReference type="EMBL" id="KAI2643815.1"/>
    </source>
</evidence>
<dbReference type="EMBL" id="JACTAM010002730">
    <property type="protein sequence ID" value="KAI2643815.1"/>
    <property type="molecule type" value="Genomic_DNA"/>
</dbReference>
<evidence type="ECO:0000313" key="2">
    <source>
        <dbReference type="Proteomes" id="UP000830375"/>
    </source>
</evidence>
<reference evidence="1 2" key="1">
    <citation type="submission" date="2022-01" db="EMBL/GenBank/DDBJ databases">
        <title>A high-quality chromosome-level genome assembly of rohu carp, Labeo rohita.</title>
        <authorList>
            <person name="Arick M.A. II"/>
            <person name="Hsu C.-Y."/>
            <person name="Magbanua Z."/>
            <person name="Pechanova O."/>
            <person name="Grover C."/>
            <person name="Miller E."/>
            <person name="Thrash A."/>
            <person name="Ezzel L."/>
            <person name="Alam S."/>
            <person name="Benzie J."/>
            <person name="Hamilton M."/>
            <person name="Karsi A."/>
            <person name="Lawrence M.L."/>
            <person name="Peterson D.G."/>
        </authorList>
    </citation>
    <scope>NUCLEOTIDE SEQUENCE [LARGE SCALE GENOMIC DNA]</scope>
    <source>
        <strain evidence="2">BAU-BD-2019</strain>
        <tissue evidence="1">Blood</tissue>
    </source>
</reference>
<gene>
    <name evidence="1" type="ORF">H4Q32_026189</name>
</gene>
<protein>
    <submittedName>
        <fullName evidence="1">Glutamate--tRNA ligase 2</fullName>
    </submittedName>
</protein>
<keyword evidence="1" id="KW-0436">Ligase</keyword>
<accession>A0ABQ8L090</accession>
<proteinExistence type="predicted"/>
<dbReference type="GO" id="GO:0016874">
    <property type="term" value="F:ligase activity"/>
    <property type="evidence" value="ECO:0007669"/>
    <property type="project" value="UniProtKB-KW"/>
</dbReference>
<organism evidence="1 2">
    <name type="scientific">Labeo rohita</name>
    <name type="common">Indian major carp</name>
    <name type="synonym">Cyprinus rohita</name>
    <dbReference type="NCBI Taxonomy" id="84645"/>
    <lineage>
        <taxon>Eukaryota</taxon>
        <taxon>Metazoa</taxon>
        <taxon>Chordata</taxon>
        <taxon>Craniata</taxon>
        <taxon>Vertebrata</taxon>
        <taxon>Euteleostomi</taxon>
        <taxon>Actinopterygii</taxon>
        <taxon>Neopterygii</taxon>
        <taxon>Teleostei</taxon>
        <taxon>Ostariophysi</taxon>
        <taxon>Cypriniformes</taxon>
        <taxon>Cyprinidae</taxon>
        <taxon>Labeoninae</taxon>
        <taxon>Labeonini</taxon>
        <taxon>Labeo</taxon>
    </lineage>
</organism>
<dbReference type="Proteomes" id="UP000830375">
    <property type="component" value="Unassembled WGS sequence"/>
</dbReference>
<comment type="caution">
    <text evidence="1">The sequence shown here is derived from an EMBL/GenBank/DDBJ whole genome shotgun (WGS) entry which is preliminary data.</text>
</comment>
<name>A0ABQ8L090_LABRO</name>
<keyword evidence="2" id="KW-1185">Reference proteome</keyword>
<sequence>MRRSLRSSTLSRCIYAHPALPPGGISPISPPGCVSSHPLSRALHAMATLQVYQAKVLKHLHERGSDQGAMEELRTATDFALRATKVMARSLGQVMSTIVVHERHLWLTLAQIADVDKSRFLDAPISQGGLFGDTAKDFTQQFSAVQEQTEAIKHILPRRDIPTTRAGSCCVLKRCTHKVTERVTVSLSYAIQFARHPPRYRGVLFTSVHSDTHAAVLRAEEDNKGCLLMNERRDFNAAMDILRRGNYRTRKRTAGEAYREDALDSREKFTLKSRSAQGGTAAQLCTQMGGCSLECGRLVSAVKTAARRIMLAAVKRSFR</sequence>